<feature type="chain" id="PRO_5038730034" description="LPXTG cell wall anchor domain-containing protein" evidence="2">
    <location>
        <begin position="26"/>
        <end position="311"/>
    </location>
</feature>
<proteinExistence type="predicted"/>
<accession>A0A4Y8JRR9</accession>
<keyword evidence="1" id="KW-1133">Transmembrane helix</keyword>
<dbReference type="RefSeq" id="WP_134425681.1">
    <property type="nucleotide sequence ID" value="NZ_SOHA01000041.1"/>
</dbReference>
<feature type="transmembrane region" description="Helical" evidence="1">
    <location>
        <begin position="281"/>
        <end position="300"/>
    </location>
</feature>
<dbReference type="AlphaFoldDB" id="A0A4Y8JRR9"/>
<reference evidence="3 4" key="1">
    <citation type="submission" date="2019-03" db="EMBL/GenBank/DDBJ databases">
        <title>Genomics of glacier-inhabiting Cryobacterium strains.</title>
        <authorList>
            <person name="Liu Q."/>
            <person name="Xin Y.-H."/>
        </authorList>
    </citation>
    <scope>NUCLEOTIDE SEQUENCE [LARGE SCALE GENOMIC DNA]</scope>
    <source>
        <strain evidence="3 4">TMT1-51</strain>
    </source>
</reference>
<organism evidence="3 4">
    <name type="scientific">Cryobacterium cryoconiti</name>
    <dbReference type="NCBI Taxonomy" id="1259239"/>
    <lineage>
        <taxon>Bacteria</taxon>
        <taxon>Bacillati</taxon>
        <taxon>Actinomycetota</taxon>
        <taxon>Actinomycetes</taxon>
        <taxon>Micrococcales</taxon>
        <taxon>Microbacteriaceae</taxon>
        <taxon>Cryobacterium</taxon>
    </lineage>
</organism>
<dbReference type="Proteomes" id="UP000297472">
    <property type="component" value="Unassembled WGS sequence"/>
</dbReference>
<keyword evidence="1" id="KW-0812">Transmembrane</keyword>
<comment type="caution">
    <text evidence="3">The sequence shown here is derived from an EMBL/GenBank/DDBJ whole genome shotgun (WGS) entry which is preliminary data.</text>
</comment>
<name>A0A4Y8JRR9_9MICO</name>
<keyword evidence="2" id="KW-0732">Signal</keyword>
<dbReference type="OrthoDB" id="5117512at2"/>
<dbReference type="EMBL" id="SOHA01000041">
    <property type="protein sequence ID" value="TFD26850.1"/>
    <property type="molecule type" value="Genomic_DNA"/>
</dbReference>
<sequence length="311" mass="31106">MNHSIALALGLLLAAFVLSASPLMAASAAPSSPDVNQCNGTDNVGGQAVVCDITITNNYDLDANTTSSTVTTRECHGFAGAPPSITCETLTESYPQLTLTATQCNGSGNNGGSNVICNVSIINNITGSFTTTAATVNQCLESGTGGGTQPTVDCDPLQNTNLATATIVQCNGSGNGGGGTDRVNCTVGASTQTSALPLIKVNQCVGSGTGGGATVDCSTRLTNNVVPAAEIPPVDTETDTPTESETETDTVIETETASPMVAPIVAAAPELAATGVDSAPLLISVGTGFLLLGVGALLAMRRTVARPVRQD</sequence>
<keyword evidence="1" id="KW-0472">Membrane</keyword>
<evidence type="ECO:0000313" key="4">
    <source>
        <dbReference type="Proteomes" id="UP000297472"/>
    </source>
</evidence>
<keyword evidence="4" id="KW-1185">Reference proteome</keyword>
<evidence type="ECO:0000256" key="1">
    <source>
        <dbReference type="SAM" id="Phobius"/>
    </source>
</evidence>
<protein>
    <recommendedName>
        <fullName evidence="5">LPXTG cell wall anchor domain-containing protein</fullName>
    </recommendedName>
</protein>
<evidence type="ECO:0000313" key="3">
    <source>
        <dbReference type="EMBL" id="TFD26850.1"/>
    </source>
</evidence>
<evidence type="ECO:0000256" key="2">
    <source>
        <dbReference type="SAM" id="SignalP"/>
    </source>
</evidence>
<evidence type="ECO:0008006" key="5">
    <source>
        <dbReference type="Google" id="ProtNLM"/>
    </source>
</evidence>
<gene>
    <name evidence="3" type="ORF">E3T49_14850</name>
</gene>
<feature type="signal peptide" evidence="2">
    <location>
        <begin position="1"/>
        <end position="25"/>
    </location>
</feature>